<evidence type="ECO:0000256" key="1">
    <source>
        <dbReference type="ARBA" id="ARBA00022729"/>
    </source>
</evidence>
<feature type="signal peptide" evidence="3">
    <location>
        <begin position="1"/>
        <end position="23"/>
    </location>
</feature>
<dbReference type="InterPro" id="IPR026444">
    <property type="entry name" value="Secre_tail"/>
</dbReference>
<dbReference type="InterPro" id="IPR006558">
    <property type="entry name" value="LamG-like"/>
</dbReference>
<accession>A0A9D7SW40</accession>
<dbReference type="Gene3D" id="2.60.120.200">
    <property type="match status" value="2"/>
</dbReference>
<dbReference type="GO" id="GO:0005975">
    <property type="term" value="P:carbohydrate metabolic process"/>
    <property type="evidence" value="ECO:0007669"/>
    <property type="project" value="UniProtKB-ARBA"/>
</dbReference>
<reference evidence="5 6" key="1">
    <citation type="submission" date="2020-10" db="EMBL/GenBank/DDBJ databases">
        <title>Connecting structure to function with the recovery of over 1000 high-quality activated sludge metagenome-assembled genomes encoding full-length rRNA genes using long-read sequencing.</title>
        <authorList>
            <person name="Singleton C.M."/>
            <person name="Petriglieri F."/>
            <person name="Kristensen J.M."/>
            <person name="Kirkegaard R.H."/>
            <person name="Michaelsen T.Y."/>
            <person name="Andersen M.H."/>
            <person name="Karst S.M."/>
            <person name="Dueholm M.S."/>
            <person name="Nielsen P.H."/>
            <person name="Albertsen M."/>
        </authorList>
    </citation>
    <scope>NUCLEOTIDE SEQUENCE [LARGE SCALE GENOMIC DNA]</scope>
    <source>
        <strain evidence="5">Ribe_18-Q3-R11-54_MAXAC.273</strain>
    </source>
</reference>
<feature type="domain" description="Fibronectin type-III" evidence="4">
    <location>
        <begin position="89"/>
        <end position="179"/>
    </location>
</feature>
<proteinExistence type="predicted"/>
<dbReference type="SUPFAM" id="SSF49265">
    <property type="entry name" value="Fibronectin type III"/>
    <property type="match status" value="1"/>
</dbReference>
<dbReference type="Gene3D" id="2.60.40.4070">
    <property type="match status" value="1"/>
</dbReference>
<evidence type="ECO:0000259" key="4">
    <source>
        <dbReference type="PROSITE" id="PS50853"/>
    </source>
</evidence>
<keyword evidence="2" id="KW-1015">Disulfide bond</keyword>
<evidence type="ECO:0000256" key="3">
    <source>
        <dbReference type="SAM" id="SignalP"/>
    </source>
</evidence>
<dbReference type="Gene3D" id="2.60.40.10">
    <property type="entry name" value="Immunoglobulins"/>
    <property type="match status" value="1"/>
</dbReference>
<evidence type="ECO:0000313" key="5">
    <source>
        <dbReference type="EMBL" id="MBK9981979.1"/>
    </source>
</evidence>
<sequence>MRHTRILYLIVWMCSGLGQLLNAQITCGPEVAVDTNGFIGTAFFNYGSQSRAKSQNYRTSVAIGQTFVGFTESLSDNSTVGFYSRFLLPPFALKVSATQGDLLDRIQVSWEIDALGPSPNEGFNIYRDDVFLATVGANIRNYNDFNVIAGHPYIYSVRGLNTYGEGVTSDALGFQVPNGVVTGWVSTLSGNPVPDALVTLTPMQGFSAKFGATDGAMTMNENLLDPFLPDPGDDWTITFWIKTDQASNNASLIQMKPFPLYIRALTSSSGHEGVAVSETNMTTPFLSATFADSTKNDWHHVALSFDGSSHQGRLYIDGVLEGIAPMNTVMSADTINIGSLAGNGGWVGRLDELRIYHRKLDELDFSQVMEGTASSQTPFLSHYWKMDEELGLKSYDIVKRHKLYFCGAEFDADRPPVHTAGITNEDGYYRIESASYGTGTTFLAKPSKNFYMHRALKFKPNDGDYATIPNFSLTPKATIELWVNSNEPDGTQCLVSKRWGSNEFRIELIALGVGNHLFVTLNGEQTDFGTIASGYQHLAITLDSLTGIVAVFANGVNLDSHAYPGVIGNFSDTSEVWLLGAIEDGFGIHSEFFDGLIDEIAVYDTTLSLMAIQDHFENARDIQEKGLRVYFPLDEGNGIRLGNIGSAFLEGGTTYGTEWSAFAAHQVAEPHIFTPVTRQVTLNPSVTSVDQVDFTDRSSIPVSGFVRYKNTDCFAKNVEILINGSSFNPKIFSDSTGRFVIDFDPGTTAILSPKFENHVFVPASWSITNVTSPVAGIVFNDITTRKVTGQVAGGLCKKSIITAPPGTGQGTVCVVKVRTTDGCLERQITIDNQEGNFEFDNLPPVEKLTVAVVEHSNPVIKTAFQVQGGSTVNLTKKDTVINFIYTAMPQVEVVSGLDPYSPTCSMIVLDQFEHVAVGIKLKEQYIVTPNDDGVCYIDSANFRIFNGFGDEIIDTTMGNGLLLYEFRVGAPNPTPPYLKTLQIISSTLDGNDGEFTTQGLVTGIRAKDNTFTSIMPEIPTLILRDPPGDGSYSFLEKNQTICRSTSIVGATDIGGGGGLEVHLGGAQQIVAAPLGIGTIGEAGPIFDIGAEFQVTYQKTSENTFETCTTINSKISTSEDDLIVGGYQGGDIYMGDAINIVFGFADMISFNDTICQPNLHVIINVEPGDFATTFMYSEWYILSTVLPYLDSLANNTTADSAELVRYVESKNRWLAILANNAEQKKNARLIRNISFDAGVTYEYAESSDTTTTSSLEELTNSEEKLESHFGFEFNKAGFVGKLNFATATSNGGKNEDGKAVGVTTGYVLKDDDVLDAYSIDVGMDSVYKTPVFNIKAGQSSCPWEYGTAKREGVLLTSVDGPTRTDVPANEPAAYHFILGNTSATNETWTYAFTAGPESNPDGAKIFCNGAPMNQIQWYAIPFGTSLPVTVTVERGPVEYDYDNLEIVLYSACEDQRANDLGILPDTAENLYSAVYVSAHFIRPCSEVNINVPEQDWVLFPDPLTPGPDDERRITVSGYDTTETDFQLIRVQYRRSDGDGAWINLPGIHDRYNPMWSGYAALPDPKPPVLQPNFTQFFWETTGLSDGPYEIRAVSICSGDASDRPGYSQIIKGRIDREPPSLVGVPQPSDGVYQVGDEISFTFNQDVNCNKLIQADILDPNNVGLYDATTNTLIDADITCVDNKIVINPLFQNDLYENHILRAELHEIEDLTGNVLIQTDWEFYVDRNELAWLTDSVGVTKYADENKAITAKIHNRGGYPVPFSIQNVPDWVHVTPDAGTLVANEVRDIEFKVDSTLALGWYADSIILHTETGQNPFFMGGDELLPFGVRTICRPPDWKVDPSQYQLTMTLITRVSFNNAQSTDPEDIVAAFIDGEVRGVAKPIYVSSSNNYLAFVTIYGDNADIGKLVTYEIFDASACARYEGKFTDAAFNFSANGIQGSPTNSKLLSNGALIDDIPLKNGWNWISFNLHFPDSTINMALEQISNPVGDLIKDMTTFSVYNNNTWSGSLSTLTNTSAYMYLANQANSIRMTGTAITPASEPIPVVMGWNWIGYIPTYKLTVNEALASLSMDAEAGDIIKSQTAFAQFVNSTIGWVGDLKTMRSPKGYLLKMTNDGILTYPPASFTGEEQFYSRDAESLSTFWNVNASQFEHSMTLIGIFKYEETNATTADMELGAFVGDEIRGVGEPIYIDYLHAYMFFITCYANSSGEQLHFKLFDGATGEIQNLAEKMVYIPNDNKGSIESPVPFTLKTTGIGDVSGELSFNVQPNPFRDETVCRIELPAAQNVHLMITDMEGKNLYYTQIQANAGMNSFIWKGCTTIGTPLSNGVYFIRLETEQGVLTKKVMLQR</sequence>
<dbReference type="Pfam" id="PF13385">
    <property type="entry name" value="Laminin_G_3"/>
    <property type="match status" value="2"/>
</dbReference>
<evidence type="ECO:0000256" key="2">
    <source>
        <dbReference type="ARBA" id="ARBA00023157"/>
    </source>
</evidence>
<comment type="caution">
    <text evidence="5">The sequence shown here is derived from an EMBL/GenBank/DDBJ whole genome shotgun (WGS) entry which is preliminary data.</text>
</comment>
<dbReference type="SMART" id="SM00560">
    <property type="entry name" value="LamGL"/>
    <property type="match status" value="1"/>
</dbReference>
<protein>
    <submittedName>
        <fullName evidence="5">T9SS type A sorting domain-containing protein</fullName>
    </submittedName>
</protein>
<organism evidence="5 6">
    <name type="scientific">Candidatus Opimibacter skivensis</name>
    <dbReference type="NCBI Taxonomy" id="2982028"/>
    <lineage>
        <taxon>Bacteria</taxon>
        <taxon>Pseudomonadati</taxon>
        <taxon>Bacteroidota</taxon>
        <taxon>Saprospiria</taxon>
        <taxon>Saprospirales</taxon>
        <taxon>Saprospiraceae</taxon>
        <taxon>Candidatus Opimibacter</taxon>
    </lineage>
</organism>
<name>A0A9D7SW40_9BACT</name>
<dbReference type="InterPro" id="IPR013320">
    <property type="entry name" value="ConA-like_dom_sf"/>
</dbReference>
<dbReference type="EMBL" id="JADKGY010000001">
    <property type="protein sequence ID" value="MBK9981979.1"/>
    <property type="molecule type" value="Genomic_DNA"/>
</dbReference>
<dbReference type="NCBIfam" id="TIGR04183">
    <property type="entry name" value="Por_Secre_tail"/>
    <property type="match status" value="1"/>
</dbReference>
<dbReference type="InterPro" id="IPR003961">
    <property type="entry name" value="FN3_dom"/>
</dbReference>
<dbReference type="GO" id="GO:0004553">
    <property type="term" value="F:hydrolase activity, hydrolyzing O-glycosyl compounds"/>
    <property type="evidence" value="ECO:0007669"/>
    <property type="project" value="UniProtKB-ARBA"/>
</dbReference>
<dbReference type="Proteomes" id="UP000808337">
    <property type="component" value="Unassembled WGS sequence"/>
</dbReference>
<dbReference type="PROSITE" id="PS50853">
    <property type="entry name" value="FN3"/>
    <property type="match status" value="1"/>
</dbReference>
<dbReference type="CDD" id="cd00063">
    <property type="entry name" value="FN3"/>
    <property type="match status" value="1"/>
</dbReference>
<dbReference type="InterPro" id="IPR013783">
    <property type="entry name" value="Ig-like_fold"/>
</dbReference>
<dbReference type="SUPFAM" id="SSF49899">
    <property type="entry name" value="Concanavalin A-like lectins/glucanases"/>
    <property type="match status" value="2"/>
</dbReference>
<dbReference type="InterPro" id="IPR036116">
    <property type="entry name" value="FN3_sf"/>
</dbReference>
<keyword evidence="1 3" id="KW-0732">Signal</keyword>
<gene>
    <name evidence="5" type="ORF">IPP15_06055</name>
</gene>
<evidence type="ECO:0000313" key="6">
    <source>
        <dbReference type="Proteomes" id="UP000808337"/>
    </source>
</evidence>
<feature type="chain" id="PRO_5038673073" evidence="3">
    <location>
        <begin position="24"/>
        <end position="2347"/>
    </location>
</feature>